<dbReference type="EMBL" id="KL367578">
    <property type="protein sequence ID" value="KFD63227.1"/>
    <property type="molecule type" value="Genomic_DNA"/>
</dbReference>
<sequence>MTRAVISAKSGQSCETHTSGTHIENRKTDAYMSSEERSSRNEEKQALRSRDEDHKQKKRTTEK</sequence>
<feature type="non-terminal residue" evidence="2">
    <location>
        <position position="63"/>
    </location>
</feature>
<protein>
    <submittedName>
        <fullName evidence="2">Uncharacterized protein</fullName>
    </submittedName>
</protein>
<gene>
    <name evidence="2" type="ORF">M514_24604</name>
</gene>
<reference evidence="2" key="1">
    <citation type="journal article" date="2014" name="Nat. Genet.">
        <title>Genome and transcriptome of the porcine whipworm Trichuris suis.</title>
        <authorList>
            <person name="Jex A.R."/>
            <person name="Nejsum P."/>
            <person name="Schwarz E.M."/>
            <person name="Hu L."/>
            <person name="Young N.D."/>
            <person name="Hall R.S."/>
            <person name="Korhonen P.K."/>
            <person name="Liao S."/>
            <person name="Thamsborg S."/>
            <person name="Xia J."/>
            <person name="Xu P."/>
            <person name="Wang S."/>
            <person name="Scheerlinck J.P."/>
            <person name="Hofmann A."/>
            <person name="Sternberg P.W."/>
            <person name="Wang J."/>
            <person name="Gasser R.B."/>
        </authorList>
    </citation>
    <scope>NUCLEOTIDE SEQUENCE [LARGE SCALE GENOMIC DNA]</scope>
    <source>
        <strain evidence="2">DCEP-RM93F</strain>
    </source>
</reference>
<accession>A0A085N181</accession>
<proteinExistence type="predicted"/>
<evidence type="ECO:0000313" key="2">
    <source>
        <dbReference type="EMBL" id="KFD63227.1"/>
    </source>
</evidence>
<evidence type="ECO:0000256" key="1">
    <source>
        <dbReference type="SAM" id="MobiDB-lite"/>
    </source>
</evidence>
<feature type="compositionally biased region" description="Polar residues" evidence="1">
    <location>
        <begin position="9"/>
        <end position="22"/>
    </location>
</feature>
<name>A0A085N181_9BILA</name>
<dbReference type="AlphaFoldDB" id="A0A085N181"/>
<feature type="compositionally biased region" description="Basic and acidic residues" evidence="1">
    <location>
        <begin position="23"/>
        <end position="63"/>
    </location>
</feature>
<organism evidence="2">
    <name type="scientific">Trichuris suis</name>
    <name type="common">pig whipworm</name>
    <dbReference type="NCBI Taxonomy" id="68888"/>
    <lineage>
        <taxon>Eukaryota</taxon>
        <taxon>Metazoa</taxon>
        <taxon>Ecdysozoa</taxon>
        <taxon>Nematoda</taxon>
        <taxon>Enoplea</taxon>
        <taxon>Dorylaimia</taxon>
        <taxon>Trichinellida</taxon>
        <taxon>Trichuridae</taxon>
        <taxon>Trichuris</taxon>
    </lineage>
</organism>
<dbReference type="Proteomes" id="UP000030758">
    <property type="component" value="Unassembled WGS sequence"/>
</dbReference>
<feature type="region of interest" description="Disordered" evidence="1">
    <location>
        <begin position="1"/>
        <end position="63"/>
    </location>
</feature>